<dbReference type="Gene3D" id="3.40.50.1700">
    <property type="entry name" value="Glycoside hydrolase family 3 C-terminal domain"/>
    <property type="match status" value="1"/>
</dbReference>
<dbReference type="InterPro" id="IPR036962">
    <property type="entry name" value="Glyco_hydro_3_N_sf"/>
</dbReference>
<dbReference type="PRINTS" id="PR00133">
    <property type="entry name" value="GLHYDRLASE3"/>
</dbReference>
<dbReference type="FunFam" id="3.20.20.300:FF:000014">
    <property type="entry name" value="Beta-hexosaminidase, lipoprotein"/>
    <property type="match status" value="1"/>
</dbReference>
<dbReference type="Pfam" id="PF01915">
    <property type="entry name" value="Glyco_hydro_3_C"/>
    <property type="match status" value="1"/>
</dbReference>
<feature type="signal peptide" evidence="7">
    <location>
        <begin position="1"/>
        <end position="21"/>
    </location>
</feature>
<dbReference type="PANTHER" id="PTHR30480">
    <property type="entry name" value="BETA-HEXOSAMINIDASE-RELATED"/>
    <property type="match status" value="1"/>
</dbReference>
<feature type="chain" id="PRO_5038486657" description="beta-N-acetylhexosaminidase" evidence="7">
    <location>
        <begin position="22"/>
        <end position="639"/>
    </location>
</feature>
<sequence>MFKKKWAAFALVAVLSVTALAGIKPTDVKAETDVKTIVEGMTVEQKVGQMLMPDFRNWQKQGESKATGFTEMNDEVGTIIQKYHLGGVILFAENVVGTEQTVRLIDGLQNASPELPLFITIDQEGGIVTRLQTGTNLPGNMALGATGSEKYAYQTGKIIGEELSSLGVNVNFGPSLDVNNNPENPVIGVRSYSSNPDLVSKLGIQTIKGLQRQNVAATAKHFPGHGDTATDSHYGLPLVTHDKDRLHAVELLPFQNAIDEGVDMIMTAHVQFPAFDDTTYISKKDGQEILVPATLSKKVLTGLLREEMGFEGVIVTDALNMKAISDNFGQEEAVVLALKSGVDIALMPAQVNSLEMEKNLASVYNAVLEAIESGELPMEQVNASVERILKLKEKRGILDPAKASIEEKVAKSLKVVGNKEHLKKEKNMTEDAVTLLKNEDKTLPFKPKKGDNVLVIAPFDDQVEAMTRSINELKGKKKDVEITGYAFSEKSFNEEVAAMIDEADYVITGSYVVKNDPAVNDGVIDDSIQDSSKWATAFPRAVMKDAETKNKKFVLMSLRNPYDVGNFEEAKAVLAVYGFKGYSNGAYRQPNIPAGIKTIFGESKPKGKLPVDIPSVNQPEEILYPYGYGLDIRSGKLLK</sequence>
<dbReference type="Proteomes" id="UP000216475">
    <property type="component" value="Unassembled WGS sequence"/>
</dbReference>
<dbReference type="EC" id="3.2.1.52" evidence="3"/>
<feature type="domain" description="Glycoside hydrolase family 3 C-terminal" evidence="9">
    <location>
        <begin position="433"/>
        <end position="631"/>
    </location>
</feature>
<evidence type="ECO:0000259" key="8">
    <source>
        <dbReference type="Pfam" id="PF00933"/>
    </source>
</evidence>
<evidence type="ECO:0000256" key="2">
    <source>
        <dbReference type="ARBA" id="ARBA00005336"/>
    </source>
</evidence>
<dbReference type="SUPFAM" id="SSF51445">
    <property type="entry name" value="(Trans)glycosidases"/>
    <property type="match status" value="1"/>
</dbReference>
<evidence type="ECO:0000256" key="4">
    <source>
        <dbReference type="ARBA" id="ARBA00022801"/>
    </source>
</evidence>
<evidence type="ECO:0000256" key="7">
    <source>
        <dbReference type="SAM" id="SignalP"/>
    </source>
</evidence>
<comment type="catalytic activity">
    <reaction evidence="1">
        <text>Hydrolysis of terminal non-reducing N-acetyl-D-hexosamine residues in N-acetyl-beta-D-hexosaminides.</text>
        <dbReference type="EC" id="3.2.1.52"/>
    </reaction>
</comment>
<keyword evidence="4 6" id="KW-0378">Hydrolase</keyword>
<feature type="domain" description="Glycoside hydrolase family 3 N-terminal" evidence="8">
    <location>
        <begin position="42"/>
        <end position="391"/>
    </location>
</feature>
<dbReference type="InterPro" id="IPR050226">
    <property type="entry name" value="NagZ_Beta-hexosaminidase"/>
</dbReference>
<evidence type="ECO:0000256" key="5">
    <source>
        <dbReference type="ARBA" id="ARBA00023295"/>
    </source>
</evidence>
<dbReference type="SUPFAM" id="SSF52279">
    <property type="entry name" value="Beta-D-glucan exohydrolase, C-terminal domain"/>
    <property type="match status" value="1"/>
</dbReference>
<dbReference type="InterPro" id="IPR017853">
    <property type="entry name" value="GH"/>
</dbReference>
<dbReference type="Pfam" id="PF00933">
    <property type="entry name" value="Glyco_hydro_3"/>
    <property type="match status" value="1"/>
</dbReference>
<dbReference type="GO" id="GO:0009254">
    <property type="term" value="P:peptidoglycan turnover"/>
    <property type="evidence" value="ECO:0007669"/>
    <property type="project" value="TreeGrafter"/>
</dbReference>
<dbReference type="InterPro" id="IPR002772">
    <property type="entry name" value="Glyco_hydro_3_C"/>
</dbReference>
<dbReference type="Gene3D" id="3.20.20.300">
    <property type="entry name" value="Glycoside hydrolase, family 3, N-terminal domain"/>
    <property type="match status" value="1"/>
</dbReference>
<dbReference type="InterPro" id="IPR019800">
    <property type="entry name" value="Glyco_hydro_3_AS"/>
</dbReference>
<name>A0A268HFJ7_9BACI</name>
<dbReference type="InterPro" id="IPR001764">
    <property type="entry name" value="Glyco_hydro_3_N"/>
</dbReference>
<dbReference type="RefSeq" id="WP_095268851.1">
    <property type="nucleotide sequence ID" value="NZ_NPBH01000015.1"/>
</dbReference>
<dbReference type="GO" id="GO:0004563">
    <property type="term" value="F:beta-N-acetylhexosaminidase activity"/>
    <property type="evidence" value="ECO:0007669"/>
    <property type="project" value="UniProtKB-EC"/>
</dbReference>
<evidence type="ECO:0000259" key="9">
    <source>
        <dbReference type="Pfam" id="PF01915"/>
    </source>
</evidence>
<evidence type="ECO:0000256" key="3">
    <source>
        <dbReference type="ARBA" id="ARBA00012663"/>
    </source>
</evidence>
<dbReference type="PANTHER" id="PTHR30480:SF13">
    <property type="entry name" value="BETA-HEXOSAMINIDASE"/>
    <property type="match status" value="1"/>
</dbReference>
<evidence type="ECO:0000256" key="6">
    <source>
        <dbReference type="RuleBase" id="RU361161"/>
    </source>
</evidence>
<comment type="similarity">
    <text evidence="2 6">Belongs to the glycosyl hydrolase 3 family.</text>
</comment>
<comment type="caution">
    <text evidence="10">The sequence shown here is derived from an EMBL/GenBank/DDBJ whole genome shotgun (WGS) entry which is preliminary data.</text>
</comment>
<keyword evidence="7" id="KW-0732">Signal</keyword>
<gene>
    <name evidence="10" type="ORF">CHI12_05230</name>
</gene>
<dbReference type="PROSITE" id="PS00775">
    <property type="entry name" value="GLYCOSYL_HYDROL_F3"/>
    <property type="match status" value="1"/>
</dbReference>
<keyword evidence="5 6" id="KW-0326">Glycosidase</keyword>
<evidence type="ECO:0000313" key="11">
    <source>
        <dbReference type="Proteomes" id="UP000216475"/>
    </source>
</evidence>
<dbReference type="AlphaFoldDB" id="A0A268HFJ7"/>
<accession>A0A268HFJ7</accession>
<protein>
    <recommendedName>
        <fullName evidence="3">beta-N-acetylhexosaminidase</fullName>
        <ecNumber evidence="3">3.2.1.52</ecNumber>
    </recommendedName>
</protein>
<dbReference type="InterPro" id="IPR036881">
    <property type="entry name" value="Glyco_hydro_3_C_sf"/>
</dbReference>
<dbReference type="EMBL" id="NPBH01000015">
    <property type="protein sequence ID" value="PAE08605.1"/>
    <property type="molecule type" value="Genomic_DNA"/>
</dbReference>
<organism evidence="10 11">
    <name type="scientific">Terribacillus saccharophilus</name>
    <dbReference type="NCBI Taxonomy" id="361277"/>
    <lineage>
        <taxon>Bacteria</taxon>
        <taxon>Bacillati</taxon>
        <taxon>Bacillota</taxon>
        <taxon>Bacilli</taxon>
        <taxon>Bacillales</taxon>
        <taxon>Bacillaceae</taxon>
        <taxon>Terribacillus</taxon>
    </lineage>
</organism>
<reference evidence="10 11" key="1">
    <citation type="submission" date="2017-07" db="EMBL/GenBank/DDBJ databases">
        <title>Isolation and whole genome analysis of endospore-forming bacteria from heroin.</title>
        <authorList>
            <person name="Kalinowski J."/>
            <person name="Ahrens B."/>
            <person name="Al-Dilaimi A."/>
            <person name="Winkler A."/>
            <person name="Wibberg D."/>
            <person name="Schleenbecker U."/>
            <person name="Ruckert C."/>
            <person name="Wolfel R."/>
            <person name="Grass G."/>
        </authorList>
    </citation>
    <scope>NUCLEOTIDE SEQUENCE [LARGE SCALE GENOMIC DNA]</scope>
    <source>
        <strain evidence="10 11">7509</strain>
    </source>
</reference>
<evidence type="ECO:0000313" key="10">
    <source>
        <dbReference type="EMBL" id="PAE08605.1"/>
    </source>
</evidence>
<dbReference type="GO" id="GO:0005975">
    <property type="term" value="P:carbohydrate metabolic process"/>
    <property type="evidence" value="ECO:0007669"/>
    <property type="project" value="InterPro"/>
</dbReference>
<proteinExistence type="inferred from homology"/>
<evidence type="ECO:0000256" key="1">
    <source>
        <dbReference type="ARBA" id="ARBA00001231"/>
    </source>
</evidence>